<dbReference type="SUPFAM" id="SSF55729">
    <property type="entry name" value="Acyl-CoA N-acyltransferases (Nat)"/>
    <property type="match status" value="1"/>
</dbReference>
<sequence length="84" mass="8871">MHGTAPVSICHTPEANATAAEAGIWTRADFRGRGLAAAVVAAWARRAARGKQVLFHSTGVTNHASRSVARALGLTPPGWLWSLR</sequence>
<dbReference type="EMBL" id="FRBK01000024">
    <property type="protein sequence ID" value="SHN21624.1"/>
    <property type="molecule type" value="Genomic_DNA"/>
</dbReference>
<evidence type="ECO:0000313" key="2">
    <source>
        <dbReference type="EMBL" id="SHN21624.1"/>
    </source>
</evidence>
<accession>A0A9X8N7C7</accession>
<dbReference type="GO" id="GO:0016747">
    <property type="term" value="F:acyltransferase activity, transferring groups other than amino-acyl groups"/>
    <property type="evidence" value="ECO:0007669"/>
    <property type="project" value="InterPro"/>
</dbReference>
<proteinExistence type="predicted"/>
<dbReference type="InterPro" id="IPR016181">
    <property type="entry name" value="Acyl_CoA_acyltransferase"/>
</dbReference>
<dbReference type="Pfam" id="PF13302">
    <property type="entry name" value="Acetyltransf_3"/>
    <property type="match status" value="1"/>
</dbReference>
<dbReference type="AlphaFoldDB" id="A0A9X8N7C7"/>
<feature type="domain" description="N-acetyltransferase" evidence="1">
    <location>
        <begin position="12"/>
        <end position="74"/>
    </location>
</feature>
<reference evidence="3" key="1">
    <citation type="submission" date="2016-11" db="EMBL/GenBank/DDBJ databases">
        <authorList>
            <person name="Jaros S."/>
            <person name="Januszkiewicz K."/>
            <person name="Wedrychowicz H."/>
        </authorList>
    </citation>
    <scope>NUCLEOTIDE SEQUENCE [LARGE SCALE GENOMIC DNA]</scope>
    <source>
        <strain evidence="3">CGMCC 4.3555</strain>
    </source>
</reference>
<dbReference type="RefSeq" id="WP_073448818.1">
    <property type="nucleotide sequence ID" value="NZ_FRBK01000024.1"/>
</dbReference>
<dbReference type="Gene3D" id="3.40.630.30">
    <property type="match status" value="1"/>
</dbReference>
<comment type="caution">
    <text evidence="2">The sequence shown here is derived from an EMBL/GenBank/DDBJ whole genome shotgun (WGS) entry which is preliminary data.</text>
</comment>
<dbReference type="Proteomes" id="UP000184388">
    <property type="component" value="Unassembled WGS sequence"/>
</dbReference>
<protein>
    <submittedName>
        <fullName evidence="2">Acetyltransferase (GNAT) domain-containing protein</fullName>
    </submittedName>
</protein>
<dbReference type="InterPro" id="IPR000182">
    <property type="entry name" value="GNAT_dom"/>
</dbReference>
<name>A0A9X8N7C7_9ACTN</name>
<gene>
    <name evidence="2" type="ORF">SAMN05216268_12489</name>
</gene>
<evidence type="ECO:0000313" key="3">
    <source>
        <dbReference type="Proteomes" id="UP000184388"/>
    </source>
</evidence>
<organism evidence="2 3">
    <name type="scientific">Streptomyces yunnanensis</name>
    <dbReference type="NCBI Taxonomy" id="156453"/>
    <lineage>
        <taxon>Bacteria</taxon>
        <taxon>Bacillati</taxon>
        <taxon>Actinomycetota</taxon>
        <taxon>Actinomycetes</taxon>
        <taxon>Kitasatosporales</taxon>
        <taxon>Streptomycetaceae</taxon>
        <taxon>Streptomyces</taxon>
    </lineage>
</organism>
<evidence type="ECO:0000259" key="1">
    <source>
        <dbReference type="Pfam" id="PF13302"/>
    </source>
</evidence>